<reference evidence="1" key="1">
    <citation type="submission" date="2016-08" db="EMBL/GenBank/DDBJ databases">
        <authorList>
            <person name="Ngugi D.K."/>
            <person name="Miyake S."/>
            <person name="Stingl U."/>
        </authorList>
    </citation>
    <scope>NUCLEOTIDE SEQUENCE</scope>
    <source>
        <strain evidence="1">SCG-B11WGA-EpuloA1</strain>
    </source>
</reference>
<keyword evidence="2" id="KW-1185">Reference proteome</keyword>
<accession>A0ACC8XAW4</accession>
<evidence type="ECO:0000313" key="2">
    <source>
        <dbReference type="Proteomes" id="UP000188605"/>
    </source>
</evidence>
<comment type="caution">
    <text evidence="1">The sequence shown here is derived from an EMBL/GenBank/DDBJ whole genome shotgun (WGS) entry which is preliminary data.</text>
</comment>
<organism evidence="1 2">
    <name type="scientific">Candidatus Epulonipiscium fishelsonii</name>
    <dbReference type="NCBI Taxonomy" id="77094"/>
    <lineage>
        <taxon>Bacteria</taxon>
        <taxon>Bacillati</taxon>
        <taxon>Bacillota</taxon>
        <taxon>Clostridia</taxon>
        <taxon>Lachnospirales</taxon>
        <taxon>Lachnospiraceae</taxon>
        <taxon>Candidatus Epulonipiscium</taxon>
    </lineage>
</organism>
<dbReference type="EMBL" id="LJDB01000064">
    <property type="protein sequence ID" value="ONI39398.1"/>
    <property type="molecule type" value="Genomic_DNA"/>
</dbReference>
<proteinExistence type="predicted"/>
<evidence type="ECO:0000313" key="1">
    <source>
        <dbReference type="EMBL" id="ONI39398.1"/>
    </source>
</evidence>
<protein>
    <submittedName>
        <fullName evidence="1">Uncharacterized protein</fullName>
    </submittedName>
</protein>
<dbReference type="Proteomes" id="UP000188605">
    <property type="component" value="Unassembled WGS sequence"/>
</dbReference>
<gene>
    <name evidence="1" type="ORF">AN396_08315</name>
</gene>
<name>A0ACC8XAW4_9FIRM</name>
<sequence length="325" mass="36766">MKFVEKVAKDVDTAIIDGLVELGATTSQVTIEILEKGSKGIFGFRVKQAKVRITLKQPKKEAKTAKKIEKNSSEKKSQEKSPKKLNQQPNIKAEPSKQQPNSKVVPLKQQPKSKVVPSKQQSNSKVEPLKQQSNSKAEPLKQQPNIKVEPLKQQSTSKAEPLTQELQIQQPSIQPEVSAKESLKFLQNLLNLMNITATLEPKIEKGKIVININSEQPGLIIGKKGETLEALQYLTYLIANKNNDKFVKISLDIEHYRDRKEEALRRLAFNMAKKCAKLKKPLALEPMNAYDRRIVHEALQNDKFVTTESEGKDPYRKVVIKPKYD</sequence>